<accession>A0A9D1RUU6</accession>
<name>A0A9D1RUU6_9FIRM</name>
<evidence type="ECO:0000313" key="2">
    <source>
        <dbReference type="Proteomes" id="UP000824192"/>
    </source>
</evidence>
<organism evidence="1 2">
    <name type="scientific">Candidatus Flavonifractor merdipullorum</name>
    <dbReference type="NCBI Taxonomy" id="2838590"/>
    <lineage>
        <taxon>Bacteria</taxon>
        <taxon>Bacillati</taxon>
        <taxon>Bacillota</taxon>
        <taxon>Clostridia</taxon>
        <taxon>Eubacteriales</taxon>
        <taxon>Oscillospiraceae</taxon>
        <taxon>Flavonifractor</taxon>
    </lineage>
</organism>
<proteinExistence type="predicted"/>
<sequence length="248" mass="26342">MESLQAYLDKLHRVSGGVNPPHLLVCADGGRAEELAAQVFGRYRDLGLWTFDGSLPWLVLTPGPGDGPSLPARLARAVIEAQGLSARFRGGAALDLRDLLPLSPADARALARLMCGLEEEISFLLLAPSGWDHTRSPLGQLLRLRAVTLPPPPAQELTGRLLDLMDRLGASCTGAGQAALDRYLGAVAARPGFEGTATLERMAHVLQWESQLSGLPLGEEQISACLTASFGDPAQAFACRRASIGFGR</sequence>
<protein>
    <submittedName>
        <fullName evidence="1">Uncharacterized protein</fullName>
    </submittedName>
</protein>
<evidence type="ECO:0000313" key="1">
    <source>
        <dbReference type="EMBL" id="HIW93161.1"/>
    </source>
</evidence>
<dbReference type="Proteomes" id="UP000824192">
    <property type="component" value="Unassembled WGS sequence"/>
</dbReference>
<reference evidence="1" key="2">
    <citation type="submission" date="2021-04" db="EMBL/GenBank/DDBJ databases">
        <authorList>
            <person name="Gilroy R."/>
        </authorList>
    </citation>
    <scope>NUCLEOTIDE SEQUENCE</scope>
    <source>
        <strain evidence="1">ChiGjej6B6-1540</strain>
    </source>
</reference>
<dbReference type="EMBL" id="DXGA01000027">
    <property type="protein sequence ID" value="HIW93161.1"/>
    <property type="molecule type" value="Genomic_DNA"/>
</dbReference>
<gene>
    <name evidence="1" type="ORF">H9868_01335</name>
</gene>
<comment type="caution">
    <text evidence="1">The sequence shown here is derived from an EMBL/GenBank/DDBJ whole genome shotgun (WGS) entry which is preliminary data.</text>
</comment>
<dbReference type="AlphaFoldDB" id="A0A9D1RUU6"/>
<reference evidence="1" key="1">
    <citation type="journal article" date="2021" name="PeerJ">
        <title>Extensive microbial diversity within the chicken gut microbiome revealed by metagenomics and culture.</title>
        <authorList>
            <person name="Gilroy R."/>
            <person name="Ravi A."/>
            <person name="Getino M."/>
            <person name="Pursley I."/>
            <person name="Horton D.L."/>
            <person name="Alikhan N.F."/>
            <person name="Baker D."/>
            <person name="Gharbi K."/>
            <person name="Hall N."/>
            <person name="Watson M."/>
            <person name="Adriaenssens E.M."/>
            <person name="Foster-Nyarko E."/>
            <person name="Jarju S."/>
            <person name="Secka A."/>
            <person name="Antonio M."/>
            <person name="Oren A."/>
            <person name="Chaudhuri R.R."/>
            <person name="La Ragione R."/>
            <person name="Hildebrand F."/>
            <person name="Pallen M.J."/>
        </authorList>
    </citation>
    <scope>NUCLEOTIDE SEQUENCE</scope>
    <source>
        <strain evidence="1">ChiGjej6B6-1540</strain>
    </source>
</reference>